<evidence type="ECO:0008006" key="4">
    <source>
        <dbReference type="Google" id="ProtNLM"/>
    </source>
</evidence>
<gene>
    <name evidence="2" type="ORF">SAMN05660284_01286</name>
</gene>
<proteinExistence type="predicted"/>
<reference evidence="3" key="1">
    <citation type="submission" date="2016-10" db="EMBL/GenBank/DDBJ databases">
        <authorList>
            <person name="Varghese N."/>
            <person name="Submissions S."/>
        </authorList>
    </citation>
    <scope>NUCLEOTIDE SEQUENCE [LARGE SCALE GENOMIC DNA]</scope>
    <source>
        <strain evidence="3">DSM 6150</strain>
    </source>
</reference>
<protein>
    <recommendedName>
        <fullName evidence="4">Lipoprotein</fullName>
    </recommendedName>
</protein>
<evidence type="ECO:0000313" key="2">
    <source>
        <dbReference type="EMBL" id="SFN35022.1"/>
    </source>
</evidence>
<dbReference type="EMBL" id="FOVE01000007">
    <property type="protein sequence ID" value="SFN35022.1"/>
    <property type="molecule type" value="Genomic_DNA"/>
</dbReference>
<dbReference type="PROSITE" id="PS51257">
    <property type="entry name" value="PROKAR_LIPOPROTEIN"/>
    <property type="match status" value="1"/>
</dbReference>
<organism evidence="2 3">
    <name type="scientific">Formivibrio citricus</name>
    <dbReference type="NCBI Taxonomy" id="83765"/>
    <lineage>
        <taxon>Bacteria</taxon>
        <taxon>Pseudomonadati</taxon>
        <taxon>Pseudomonadota</taxon>
        <taxon>Betaproteobacteria</taxon>
        <taxon>Neisseriales</taxon>
        <taxon>Chitinibacteraceae</taxon>
        <taxon>Formivibrio</taxon>
    </lineage>
</organism>
<dbReference type="AlphaFoldDB" id="A0A1I4YAG4"/>
<accession>A0A1I4YAG4</accession>
<feature type="signal peptide" evidence="1">
    <location>
        <begin position="1"/>
        <end position="17"/>
    </location>
</feature>
<feature type="chain" id="PRO_5017324511" description="Lipoprotein" evidence="1">
    <location>
        <begin position="18"/>
        <end position="185"/>
    </location>
</feature>
<evidence type="ECO:0000313" key="3">
    <source>
        <dbReference type="Proteomes" id="UP000242869"/>
    </source>
</evidence>
<dbReference type="Proteomes" id="UP000242869">
    <property type="component" value="Unassembled WGS sequence"/>
</dbReference>
<sequence>MRILAGLMLALLLSACATPLSLDHGRLAPPPGTGYVIAAVTLDSLNHRNADAGICLRGPARATCLESQISLGYIRAPGDEPDGVGSLHVVALPAGQYRVTEIYGSWLDDSFRWMAFRNRASFALDERFTLAPGQVVYLGDYHISLNFKPSYTRSDTRRRDFNDLRLRSSVQDFSNVTLLPVPTPK</sequence>
<keyword evidence="1" id="KW-0732">Signal</keyword>
<dbReference type="STRING" id="83765.SAMN05660284_01286"/>
<evidence type="ECO:0000256" key="1">
    <source>
        <dbReference type="SAM" id="SignalP"/>
    </source>
</evidence>
<keyword evidence="3" id="KW-1185">Reference proteome</keyword>
<name>A0A1I4YAG4_9NEIS</name>